<accession>A0A840PKQ4</accession>
<dbReference type="EMBL" id="JACHGN010000022">
    <property type="protein sequence ID" value="MBB5138190.1"/>
    <property type="molecule type" value="Genomic_DNA"/>
</dbReference>
<proteinExistence type="predicted"/>
<dbReference type="AlphaFoldDB" id="A0A840PKQ4"/>
<sequence>MAQDRYVTSAAIEGIRTEIRDDVIPSVRAVGALVDETTLDFPGWGAVGELAIGSRYREVQDDVRQKFEDAVTVLENWMDALWTARINWRTAEDMSSVVVYR</sequence>
<gene>
    <name evidence="1" type="ORF">HNP84_007943</name>
</gene>
<comment type="caution">
    <text evidence="1">The sequence shown here is derived from an EMBL/GenBank/DDBJ whole genome shotgun (WGS) entry which is preliminary data.</text>
</comment>
<protein>
    <recommendedName>
        <fullName evidence="3">WXG100 family type VII secretion target</fullName>
    </recommendedName>
</protein>
<dbReference type="RefSeq" id="WP_185055075.1">
    <property type="nucleotide sequence ID" value="NZ_BAABIX010000018.1"/>
</dbReference>
<evidence type="ECO:0000313" key="1">
    <source>
        <dbReference type="EMBL" id="MBB5138190.1"/>
    </source>
</evidence>
<evidence type="ECO:0000313" key="2">
    <source>
        <dbReference type="Proteomes" id="UP000578449"/>
    </source>
</evidence>
<evidence type="ECO:0008006" key="3">
    <source>
        <dbReference type="Google" id="ProtNLM"/>
    </source>
</evidence>
<keyword evidence="2" id="KW-1185">Reference proteome</keyword>
<name>A0A840PKQ4_9ACTN</name>
<dbReference type="Proteomes" id="UP000578449">
    <property type="component" value="Unassembled WGS sequence"/>
</dbReference>
<organism evidence="1 2">
    <name type="scientific">Thermocatellispora tengchongensis</name>
    <dbReference type="NCBI Taxonomy" id="1073253"/>
    <lineage>
        <taxon>Bacteria</taxon>
        <taxon>Bacillati</taxon>
        <taxon>Actinomycetota</taxon>
        <taxon>Actinomycetes</taxon>
        <taxon>Streptosporangiales</taxon>
        <taxon>Streptosporangiaceae</taxon>
        <taxon>Thermocatellispora</taxon>
    </lineage>
</organism>
<reference evidence="1 2" key="1">
    <citation type="submission" date="2020-08" db="EMBL/GenBank/DDBJ databases">
        <title>Genomic Encyclopedia of Type Strains, Phase IV (KMG-IV): sequencing the most valuable type-strain genomes for metagenomic binning, comparative biology and taxonomic classification.</title>
        <authorList>
            <person name="Goeker M."/>
        </authorList>
    </citation>
    <scope>NUCLEOTIDE SEQUENCE [LARGE SCALE GENOMIC DNA]</scope>
    <source>
        <strain evidence="1 2">DSM 45615</strain>
    </source>
</reference>